<protein>
    <submittedName>
        <fullName evidence="1">Uncharacterized protein</fullName>
    </submittedName>
</protein>
<gene>
    <name evidence="1" type="ORF">HCU01_33720</name>
</gene>
<evidence type="ECO:0000313" key="1">
    <source>
        <dbReference type="EMBL" id="GEN25423.1"/>
    </source>
</evidence>
<dbReference type="EMBL" id="BJXU01000144">
    <property type="protein sequence ID" value="GEN25423.1"/>
    <property type="molecule type" value="Genomic_DNA"/>
</dbReference>
<keyword evidence="2" id="KW-1185">Reference proteome</keyword>
<dbReference type="Proteomes" id="UP000321726">
    <property type="component" value="Unassembled WGS sequence"/>
</dbReference>
<evidence type="ECO:0000313" key="2">
    <source>
        <dbReference type="Proteomes" id="UP000321726"/>
    </source>
</evidence>
<name>A0ABQ0WJ88_9GAMM</name>
<organism evidence="1 2">
    <name type="scientific">Halomonas cupida</name>
    <dbReference type="NCBI Taxonomy" id="44933"/>
    <lineage>
        <taxon>Bacteria</taxon>
        <taxon>Pseudomonadati</taxon>
        <taxon>Pseudomonadota</taxon>
        <taxon>Gammaproteobacteria</taxon>
        <taxon>Oceanospirillales</taxon>
        <taxon>Halomonadaceae</taxon>
        <taxon>Halomonas</taxon>
    </lineage>
</organism>
<accession>A0ABQ0WJ88</accession>
<proteinExistence type="predicted"/>
<reference evidence="1 2" key="1">
    <citation type="submission" date="2019-07" db="EMBL/GenBank/DDBJ databases">
        <title>Whole genome shotgun sequence of Halomonas cupida NBRC 102219.</title>
        <authorList>
            <person name="Hosoyama A."/>
            <person name="Uohara A."/>
            <person name="Ohji S."/>
            <person name="Ichikawa N."/>
        </authorList>
    </citation>
    <scope>NUCLEOTIDE SEQUENCE [LARGE SCALE GENOMIC DNA]</scope>
    <source>
        <strain evidence="1 2">NBRC 102219</strain>
    </source>
</reference>
<sequence length="160" mass="18030">MTMTTTACDDQFAPEPSNRQRLEVTQQLDEYPVGGRSQLSARARQTIAELWRQCSELRAERDALAAHVKRLKRSASELAAYTGVPGVLPADTKRAYEAFKAAPETSLAKHDAELLEKEINEFAEEIWTEMLKHHRAIKVLPLSMARTYLDRRMMAEGGKG</sequence>
<comment type="caution">
    <text evidence="1">The sequence shown here is derived from an EMBL/GenBank/DDBJ whole genome shotgun (WGS) entry which is preliminary data.</text>
</comment>